<gene>
    <name evidence="1" type="ORF">IM676_15705</name>
</gene>
<reference evidence="2" key="1">
    <citation type="submission" date="2020-10" db="EMBL/GenBank/DDBJ databases">
        <title>Genome-based taxonomic classification of the species Anabaenopsis elenkinii.</title>
        <authorList>
            <person name="Delbaje E."/>
            <person name="Andreote A.P.D."/>
            <person name="Pellegrinetti T.A."/>
            <person name="Cruz R.B."/>
            <person name="Branco L.H.Z."/>
            <person name="Fiore M.F."/>
        </authorList>
    </citation>
    <scope>NUCLEOTIDE SEQUENCE [LARGE SCALE GENOMIC DNA]</scope>
    <source>
        <strain evidence="2">CCIBt3563</strain>
    </source>
</reference>
<dbReference type="Proteomes" id="UP000593846">
    <property type="component" value="Chromosome"/>
</dbReference>
<sequence length="69" mass="7575">MYTSHSLKVGDQVLILSPAYVMGKVGVVCGMESSYDTQAHTRWIIQIASENMVVSLTRDEFQALSPGVQ</sequence>
<dbReference type="AlphaFoldDB" id="A0A7S6U204"/>
<keyword evidence="2" id="KW-1185">Reference proteome</keyword>
<accession>A0A7S6U204</accession>
<evidence type="ECO:0000313" key="2">
    <source>
        <dbReference type="Proteomes" id="UP000593846"/>
    </source>
</evidence>
<name>A0A7S6U204_9CYAN</name>
<organism evidence="1 2">
    <name type="scientific">Anabaenopsis elenkinii CCIBt3563</name>
    <dbReference type="NCBI Taxonomy" id="2779889"/>
    <lineage>
        <taxon>Bacteria</taxon>
        <taxon>Bacillati</taxon>
        <taxon>Cyanobacteriota</taxon>
        <taxon>Cyanophyceae</taxon>
        <taxon>Nostocales</taxon>
        <taxon>Nodulariaceae</taxon>
        <taxon>Anabaenopsis</taxon>
    </lineage>
</organism>
<protein>
    <submittedName>
        <fullName evidence="1">Uncharacterized protein</fullName>
    </submittedName>
</protein>
<evidence type="ECO:0000313" key="1">
    <source>
        <dbReference type="EMBL" id="QOV22120.1"/>
    </source>
</evidence>
<dbReference type="EMBL" id="CP063311">
    <property type="protein sequence ID" value="QOV22120.1"/>
    <property type="molecule type" value="Genomic_DNA"/>
</dbReference>
<dbReference type="KEGG" id="aee:IM676_15705"/>
<proteinExistence type="predicted"/>